<dbReference type="FunCoup" id="A0A168Q9N0">
    <property type="interactions" value="6"/>
</dbReference>
<dbReference type="GO" id="GO:0030422">
    <property type="term" value="P:siRNA processing"/>
    <property type="evidence" value="ECO:0007669"/>
    <property type="project" value="TreeGrafter"/>
</dbReference>
<organism evidence="12">
    <name type="scientific">Absidia glauca</name>
    <name type="common">Pin mould</name>
    <dbReference type="NCBI Taxonomy" id="4829"/>
    <lineage>
        <taxon>Eukaryota</taxon>
        <taxon>Fungi</taxon>
        <taxon>Fungi incertae sedis</taxon>
        <taxon>Mucoromycota</taxon>
        <taxon>Mucoromycotina</taxon>
        <taxon>Mucoromycetes</taxon>
        <taxon>Mucorales</taxon>
        <taxon>Cunninghamellaceae</taxon>
        <taxon>Absidia</taxon>
    </lineage>
</organism>
<feature type="compositionally biased region" description="Acidic residues" evidence="10">
    <location>
        <begin position="1271"/>
        <end position="1325"/>
    </location>
</feature>
<comment type="catalytic activity">
    <reaction evidence="7 9">
        <text>RNA(n) + a ribonucleoside 5'-triphosphate = RNA(n+1) + diphosphate</text>
        <dbReference type="Rhea" id="RHEA:21248"/>
        <dbReference type="Rhea" id="RHEA-COMP:14527"/>
        <dbReference type="Rhea" id="RHEA-COMP:17342"/>
        <dbReference type="ChEBI" id="CHEBI:33019"/>
        <dbReference type="ChEBI" id="CHEBI:61557"/>
        <dbReference type="ChEBI" id="CHEBI:140395"/>
        <dbReference type="EC" id="2.7.7.48"/>
    </reaction>
</comment>
<proteinExistence type="inferred from homology"/>
<evidence type="ECO:0000313" key="12">
    <source>
        <dbReference type="EMBL" id="SAM04000.1"/>
    </source>
</evidence>
<dbReference type="InterPro" id="IPR057596">
    <property type="entry name" value="RDRP_core"/>
</dbReference>
<evidence type="ECO:0000259" key="11">
    <source>
        <dbReference type="PROSITE" id="PS50102"/>
    </source>
</evidence>
<feature type="compositionally biased region" description="Acidic residues" evidence="10">
    <location>
        <begin position="1353"/>
        <end position="1395"/>
    </location>
</feature>
<dbReference type="GO" id="GO:0003723">
    <property type="term" value="F:RNA binding"/>
    <property type="evidence" value="ECO:0007669"/>
    <property type="project" value="UniProtKB-UniRule"/>
</dbReference>
<feature type="compositionally biased region" description="Low complexity" evidence="10">
    <location>
        <begin position="52"/>
        <end position="104"/>
    </location>
</feature>
<dbReference type="InterPro" id="IPR007855">
    <property type="entry name" value="RDRP"/>
</dbReference>
<dbReference type="STRING" id="4829.A0A168Q9N0"/>
<dbReference type="InterPro" id="IPR000504">
    <property type="entry name" value="RRM_dom"/>
</dbReference>
<dbReference type="InterPro" id="IPR012677">
    <property type="entry name" value="Nucleotide-bd_a/b_plait_sf"/>
</dbReference>
<dbReference type="PANTHER" id="PTHR23079:SF55">
    <property type="entry name" value="RNA-DIRECTED RNA POLYMERASE"/>
    <property type="match status" value="1"/>
</dbReference>
<evidence type="ECO:0000256" key="8">
    <source>
        <dbReference type="PROSITE-ProRule" id="PRU00176"/>
    </source>
</evidence>
<feature type="region of interest" description="Disordered" evidence="10">
    <location>
        <begin position="1271"/>
        <end position="1406"/>
    </location>
</feature>
<evidence type="ECO:0000256" key="7">
    <source>
        <dbReference type="ARBA" id="ARBA00048744"/>
    </source>
</evidence>
<keyword evidence="2 9" id="KW-0696">RNA-directed RNA polymerase</keyword>
<evidence type="ECO:0000256" key="4">
    <source>
        <dbReference type="ARBA" id="ARBA00022695"/>
    </source>
</evidence>
<keyword evidence="5 8" id="KW-0694">RNA-binding</keyword>
<dbReference type="Pfam" id="PF26253">
    <property type="entry name" value="RdRP_head"/>
    <property type="match status" value="1"/>
</dbReference>
<accession>A0A168Q9N0</accession>
<keyword evidence="13" id="KW-1185">Reference proteome</keyword>
<dbReference type="Proteomes" id="UP000078561">
    <property type="component" value="Unassembled WGS sequence"/>
</dbReference>
<sequence>MNPALTNSNRCFVLEQSRSTMVFENNKANSFTGGNGKYPLKSRPIGRGGGPSSSNNHNNRSSNNNHNNHNNHSSNSNSNNNNSSSSSSNNNNNNNNNSNNQNNNGGKKENRLIHISNLNRLTKSQTVHDAFGKYGHVYSVELNTDQNDNFDGTANVEFFAAPKDFDIRQKITIDGRHITMKYGKTLSEEQRPTHCHARSLSLGVMLTPTTFVEEWKTDSEVKLSVFYDKRKIRTEFRHLGTTYMMDLWFTDITSDLVVENIGNATYLTIPLKEPAKFSFFDTSQKPQDDRKSPDDNSRITRVPICRANMIPLQPLSPPPQAASSNSPGEQSPPPDQPRSMPTGNTPSSRYPVMVCTDKKFLRLETWTVYRIKIDPLPRNRHHVMKLLDGMADYNLVPRKHQLLKQQLTVTPASRLPIPKSHQERTELLDFEVLYLLEANITQNFLLERNLDDAFYSLLKALDPEISCGILNLIAQEKKRVWDPTFTLKDIWNKYGAKVFHQRQIPRHCSMLRKVVVTPSSMYIQPPTLETTNRVVRHFSQYSDRFIRVQFTDEGLTRISASYHRTNQEVILNRVYQTLRRGILIGNRWYEYLGFSGSQLREHGSWFCAAYDESDNKPGIPPLPPMNAEMIRSWMGDFSDIKIVAKHAARIGQCFSSTTATLELEKDQVEHIDDIEYHGFTFTDGVGNISPKLAAEVKERLSLRTVPSAFQFRLGGAKGVLMVSNKLSGHKIQLRPSQIKFTSDHYMLEIVRTSTLISAYLNRQAITLLSALGVADKVFMDRLQSVVRDLNRMLAHSDDAHRILLANADEFGTTRFMAGIISGGFLDRQDPFIKNLLNIFRVTMLKNLKEKAKIPVDKGAFLLGVVDETGVLKQDEVYCQLSNENTQKLGEIVKGKCMVFRNPCFHPGDIRVVKAVDCPSLHHLKNVLVFPSVGYRDIPSMCSGGDLDGDDYTIIWDETLMPTLENQAPMDYTPSPPNTMDHVTILHIQKFFVNYMNHDNLGQIANAHLATADSSEKGAMDGRCKRLAQLHSSAVDFPKTGKPADFTDELRVAVFPDFMAKEDKPRYLSKKVLGYMFREISKSDYDTYESQLVDKTVYDTRLRVQGMERYIGKARQLRYRYNKDLSALMNQYGVKTEAEMISGYIVTWLKRSVKKSEYELLQQTAAAVDSMKTGWRNEFHREFKDLGPATNEREAKAAAWYYVTYHPSERARDLSAEGSFFSFPWVVDEILISLGKRFAHREPTPESLMAVDETLIKQYLAHGSEGVFEMTVVDDDDDEDDDDDDDDDDEDDDNDDDDDDDDEDDDDDDDDEDDNDDDNDSGDGNDNENKSSGAGNDIGGGVDDHDHIDLVDLYGDDDDDGDDGDDRDSSDNNGDDDDDDEDNDDGGEEEDEESDGDVITLDRPLPIPSRQVINTTINQSSHVTVGVDATDDDLLAALNL</sequence>
<dbReference type="OrthoDB" id="6513042at2759"/>
<dbReference type="GO" id="GO:0003968">
    <property type="term" value="F:RNA-directed RNA polymerase activity"/>
    <property type="evidence" value="ECO:0007669"/>
    <property type="project" value="UniProtKB-KW"/>
</dbReference>
<feature type="compositionally biased region" description="Polar residues" evidence="10">
    <location>
        <begin position="339"/>
        <end position="348"/>
    </location>
</feature>
<dbReference type="EMBL" id="LT554349">
    <property type="protein sequence ID" value="SAM04000.1"/>
    <property type="molecule type" value="Genomic_DNA"/>
</dbReference>
<gene>
    <name evidence="12" type="primary">ABSGL_09860.1 scaffold 11783</name>
</gene>
<comment type="similarity">
    <text evidence="1 9">Belongs to the RdRP family.</text>
</comment>
<feature type="domain" description="RRM" evidence="11">
    <location>
        <begin position="111"/>
        <end position="185"/>
    </location>
</feature>
<feature type="region of interest" description="Disordered" evidence="10">
    <location>
        <begin position="310"/>
        <end position="351"/>
    </location>
</feature>
<dbReference type="OMA" id="LEIPNDC"/>
<protein>
    <recommendedName>
        <fullName evidence="9">RNA-dependent RNA polymerase</fullName>
        <ecNumber evidence="9">2.7.7.48</ecNumber>
    </recommendedName>
</protein>
<dbReference type="InterPro" id="IPR035979">
    <property type="entry name" value="RBD_domain_sf"/>
</dbReference>
<evidence type="ECO:0000256" key="5">
    <source>
        <dbReference type="ARBA" id="ARBA00022884"/>
    </source>
</evidence>
<evidence type="ECO:0000256" key="6">
    <source>
        <dbReference type="ARBA" id="ARBA00023158"/>
    </source>
</evidence>
<evidence type="ECO:0000256" key="9">
    <source>
        <dbReference type="RuleBase" id="RU363098"/>
    </source>
</evidence>
<dbReference type="PROSITE" id="PS50102">
    <property type="entry name" value="RRM"/>
    <property type="match status" value="1"/>
</dbReference>
<dbReference type="CDD" id="cd00590">
    <property type="entry name" value="RRM_SF"/>
    <property type="match status" value="1"/>
</dbReference>
<dbReference type="SUPFAM" id="SSF54928">
    <property type="entry name" value="RNA-binding domain, RBD"/>
    <property type="match status" value="1"/>
</dbReference>
<dbReference type="GO" id="GO:0031380">
    <property type="term" value="C:nuclear RNA-directed RNA polymerase complex"/>
    <property type="evidence" value="ECO:0007669"/>
    <property type="project" value="TreeGrafter"/>
</dbReference>
<keyword evidence="3 9" id="KW-0808">Transferase</keyword>
<evidence type="ECO:0000313" key="13">
    <source>
        <dbReference type="Proteomes" id="UP000078561"/>
    </source>
</evidence>
<name>A0A168Q9N0_ABSGL</name>
<dbReference type="Pfam" id="PF00076">
    <property type="entry name" value="RRM_1"/>
    <property type="match status" value="1"/>
</dbReference>
<dbReference type="Gene3D" id="3.30.70.330">
    <property type="match status" value="1"/>
</dbReference>
<keyword evidence="4 9" id="KW-0548">Nucleotidyltransferase</keyword>
<dbReference type="InParanoid" id="A0A168Q9N0"/>
<keyword evidence="6" id="KW-0943">RNA-mediated gene silencing</keyword>
<evidence type="ECO:0000256" key="1">
    <source>
        <dbReference type="ARBA" id="ARBA00005762"/>
    </source>
</evidence>
<reference evidence="12" key="1">
    <citation type="submission" date="2016-04" db="EMBL/GenBank/DDBJ databases">
        <authorList>
            <person name="Evans L.H."/>
            <person name="Alamgir A."/>
            <person name="Owens N."/>
            <person name="Weber N.D."/>
            <person name="Virtaneva K."/>
            <person name="Barbian K."/>
            <person name="Babar A."/>
            <person name="Rosenke K."/>
        </authorList>
    </citation>
    <scope>NUCLEOTIDE SEQUENCE [LARGE SCALE GENOMIC DNA]</scope>
    <source>
        <strain evidence="12">CBS 101.48</strain>
    </source>
</reference>
<evidence type="ECO:0000256" key="2">
    <source>
        <dbReference type="ARBA" id="ARBA00022484"/>
    </source>
</evidence>
<feature type="region of interest" description="Disordered" evidence="10">
    <location>
        <begin position="25"/>
        <end position="108"/>
    </location>
</feature>
<evidence type="ECO:0000256" key="3">
    <source>
        <dbReference type="ARBA" id="ARBA00022679"/>
    </source>
</evidence>
<dbReference type="PANTHER" id="PTHR23079">
    <property type="entry name" value="RNA-DEPENDENT RNA POLYMERASE"/>
    <property type="match status" value="1"/>
</dbReference>
<dbReference type="Pfam" id="PF05183">
    <property type="entry name" value="RdRP"/>
    <property type="match status" value="1"/>
</dbReference>
<evidence type="ECO:0000256" key="10">
    <source>
        <dbReference type="SAM" id="MobiDB-lite"/>
    </source>
</evidence>
<dbReference type="InterPro" id="IPR058752">
    <property type="entry name" value="RDRP_C_head"/>
</dbReference>
<dbReference type="EC" id="2.7.7.48" evidence="9"/>